<sequence>MSPRREGNDWDFTPVIDLIYSLSVNGDDYTRFKASTPNSHPEEQGTPNTTYNGLEQGTQLGNFDKLWEYLGQPLGVPPPEVPPEPPNWSVKILETFGGNEQSPLKAVKRRDEHEGGDLADNDEIDDSQDLAGLTKTKRKKRRRKKRRQAEVDGVADGKVLPSGSENESEKDIQPPRTPDTKGIIYQILHGSAPKIEPGRLHSGKSFRAGLPIDPPAAWPVASPHPVKETITIFKSPLRESAYAVAAAKKARLMTMLNETFVAERPYLSNISFIQQVSNTNITEEGIHVFVDASNILIGFLDALKISRGQSINTRMPRQPISFHNLSLILERGRPTAKRIVVGSDNFSEMQEAKAIGYETNILDRVHKAKELTPRQKKYTNGSGTAQSGGSGSETTAAALAAAAPMQYAPEKWVEQAVDEILHLKMMESVVDASKPSIMVLATGDAAEAEYSGGFLKMVERALGKGWKIELASFRHNTSGAYKRREFRQKWGDGFKMVELDDFVEVLLGSE</sequence>
<evidence type="ECO:0000256" key="1">
    <source>
        <dbReference type="SAM" id="MobiDB-lite"/>
    </source>
</evidence>
<dbReference type="GO" id="GO:0006606">
    <property type="term" value="P:protein import into nucleus"/>
    <property type="evidence" value="ECO:0007669"/>
    <property type="project" value="TreeGrafter"/>
</dbReference>
<organism evidence="2 3">
    <name type="scientific">Lepraria neglecta</name>
    <dbReference type="NCBI Taxonomy" id="209136"/>
    <lineage>
        <taxon>Eukaryota</taxon>
        <taxon>Fungi</taxon>
        <taxon>Dikarya</taxon>
        <taxon>Ascomycota</taxon>
        <taxon>Pezizomycotina</taxon>
        <taxon>Lecanoromycetes</taxon>
        <taxon>OSLEUM clade</taxon>
        <taxon>Lecanoromycetidae</taxon>
        <taxon>Lecanorales</taxon>
        <taxon>Lecanorineae</taxon>
        <taxon>Stereocaulaceae</taxon>
        <taxon>Lepraria</taxon>
    </lineage>
</organism>
<dbReference type="Gene3D" id="3.40.50.1010">
    <property type="entry name" value="5'-nuclease"/>
    <property type="match status" value="1"/>
</dbReference>
<feature type="compositionally biased region" description="Acidic residues" evidence="1">
    <location>
        <begin position="117"/>
        <end position="128"/>
    </location>
</feature>
<dbReference type="CDD" id="cd18724">
    <property type="entry name" value="PIN_LabA-like"/>
    <property type="match status" value="1"/>
</dbReference>
<feature type="compositionally biased region" description="Basic residues" evidence="1">
    <location>
        <begin position="135"/>
        <end position="147"/>
    </location>
</feature>
<proteinExistence type="predicted"/>
<protein>
    <recommendedName>
        <fullName evidence="4">NYN domain-containing protein</fullName>
    </recommendedName>
</protein>
<evidence type="ECO:0000313" key="2">
    <source>
        <dbReference type="EMBL" id="KAK3173396.1"/>
    </source>
</evidence>
<dbReference type="PANTHER" id="PTHR15837">
    <property type="entry name" value="RAN GUANINE NUCLEOTIDE RELEASE FACTOR"/>
    <property type="match status" value="1"/>
</dbReference>
<dbReference type="InterPro" id="IPR007681">
    <property type="entry name" value="Mog1"/>
</dbReference>
<feature type="region of interest" description="Disordered" evidence="1">
    <location>
        <begin position="32"/>
        <end position="57"/>
    </location>
</feature>
<dbReference type="EMBL" id="JASNWA010000007">
    <property type="protein sequence ID" value="KAK3173396.1"/>
    <property type="molecule type" value="Genomic_DNA"/>
</dbReference>
<name>A0AAE0DKV2_9LECA</name>
<keyword evidence="3" id="KW-1185">Reference proteome</keyword>
<dbReference type="PANTHER" id="PTHR15837:SF5">
    <property type="entry name" value="NYN DOMAIN-CONTAINING PROTEIN"/>
    <property type="match status" value="1"/>
</dbReference>
<dbReference type="GO" id="GO:0031267">
    <property type="term" value="F:small GTPase binding"/>
    <property type="evidence" value="ECO:0007669"/>
    <property type="project" value="TreeGrafter"/>
</dbReference>
<gene>
    <name evidence="2" type="ORF">OEA41_006725</name>
</gene>
<accession>A0AAE0DKV2</accession>
<feature type="region of interest" description="Disordered" evidence="1">
    <location>
        <begin position="372"/>
        <end position="392"/>
    </location>
</feature>
<dbReference type="AlphaFoldDB" id="A0AAE0DKV2"/>
<feature type="compositionally biased region" description="Polar residues" evidence="1">
    <location>
        <begin position="33"/>
        <end position="57"/>
    </location>
</feature>
<dbReference type="Proteomes" id="UP001276659">
    <property type="component" value="Unassembled WGS sequence"/>
</dbReference>
<feature type="region of interest" description="Disordered" evidence="1">
    <location>
        <begin position="99"/>
        <end position="180"/>
    </location>
</feature>
<evidence type="ECO:0000313" key="3">
    <source>
        <dbReference type="Proteomes" id="UP001276659"/>
    </source>
</evidence>
<comment type="caution">
    <text evidence="2">The sequence shown here is derived from an EMBL/GenBank/DDBJ whole genome shotgun (WGS) entry which is preliminary data.</text>
</comment>
<reference evidence="2" key="1">
    <citation type="submission" date="2022-11" db="EMBL/GenBank/DDBJ databases">
        <title>Chromosomal genome sequence assembly and mating type (MAT) locus characterization of the leprose asexual lichenized fungus Lepraria neglecta (Nyl.) Erichsen.</title>
        <authorList>
            <person name="Allen J.L."/>
            <person name="Pfeffer B."/>
        </authorList>
    </citation>
    <scope>NUCLEOTIDE SEQUENCE</scope>
    <source>
        <strain evidence="2">Allen 5258</strain>
    </source>
</reference>
<dbReference type="GO" id="GO:0005085">
    <property type="term" value="F:guanyl-nucleotide exchange factor activity"/>
    <property type="evidence" value="ECO:0007669"/>
    <property type="project" value="TreeGrafter"/>
</dbReference>
<dbReference type="GO" id="GO:0005634">
    <property type="term" value="C:nucleus"/>
    <property type="evidence" value="ECO:0007669"/>
    <property type="project" value="TreeGrafter"/>
</dbReference>
<evidence type="ECO:0008006" key="4">
    <source>
        <dbReference type="Google" id="ProtNLM"/>
    </source>
</evidence>